<keyword evidence="2" id="KW-1185">Reference proteome</keyword>
<protein>
    <submittedName>
        <fullName evidence="1">Uncharacterized protein</fullName>
    </submittedName>
</protein>
<evidence type="ECO:0000313" key="1">
    <source>
        <dbReference type="EMBL" id="GIO54802.1"/>
    </source>
</evidence>
<reference evidence="1 2" key="1">
    <citation type="submission" date="2021-03" db="EMBL/GenBank/DDBJ databases">
        <title>Antimicrobial resistance genes in bacteria isolated from Japanese honey, and their potential for conferring macrolide and lincosamide resistance in the American foulbrood pathogen Paenibacillus larvae.</title>
        <authorList>
            <person name="Okamoto M."/>
            <person name="Kumagai M."/>
            <person name="Kanamori H."/>
            <person name="Takamatsu D."/>
        </authorList>
    </citation>
    <scope>NUCLEOTIDE SEQUENCE [LARGE SCALE GENOMIC DNA]</scope>
    <source>
        <strain evidence="1 2">J21TS7</strain>
    </source>
</reference>
<name>A0ABQ4LE24_9BACL</name>
<gene>
    <name evidence="1" type="ORF">J21TS7_31200</name>
</gene>
<dbReference type="EMBL" id="BORU01000001">
    <property type="protein sequence ID" value="GIO54802.1"/>
    <property type="molecule type" value="Genomic_DNA"/>
</dbReference>
<accession>A0ABQ4LE24</accession>
<proteinExistence type="predicted"/>
<dbReference type="Proteomes" id="UP000676601">
    <property type="component" value="Unassembled WGS sequence"/>
</dbReference>
<comment type="caution">
    <text evidence="1">The sequence shown here is derived from an EMBL/GenBank/DDBJ whole genome shotgun (WGS) entry which is preliminary data.</text>
</comment>
<evidence type="ECO:0000313" key="2">
    <source>
        <dbReference type="Proteomes" id="UP000676601"/>
    </source>
</evidence>
<sequence>MDTADDPAKIPKYPSTKLGASAAITGKTKASTKVKAVVAVQKRPNRRKPANPVHPAAWTCLV</sequence>
<organism evidence="1 2">
    <name type="scientific">Paenibacillus cineris</name>
    <dbReference type="NCBI Taxonomy" id="237530"/>
    <lineage>
        <taxon>Bacteria</taxon>
        <taxon>Bacillati</taxon>
        <taxon>Bacillota</taxon>
        <taxon>Bacilli</taxon>
        <taxon>Bacillales</taxon>
        <taxon>Paenibacillaceae</taxon>
        <taxon>Paenibacillus</taxon>
    </lineage>
</organism>